<accession>A0A380TGY3</accession>
<protein>
    <recommendedName>
        <fullName evidence="2">DUF305 domain-containing protein</fullName>
    </recommendedName>
</protein>
<dbReference type="Gene3D" id="1.20.1260.10">
    <property type="match status" value="1"/>
</dbReference>
<dbReference type="EMBL" id="UIDG01000445">
    <property type="protein sequence ID" value="SUS07732.1"/>
    <property type="molecule type" value="Genomic_DNA"/>
</dbReference>
<gene>
    <name evidence="3" type="ORF">DF3PB_50002</name>
</gene>
<dbReference type="AlphaFoldDB" id="A0A380TGY3"/>
<evidence type="ECO:0000313" key="3">
    <source>
        <dbReference type="EMBL" id="SUS07732.1"/>
    </source>
</evidence>
<dbReference type="InterPro" id="IPR012347">
    <property type="entry name" value="Ferritin-like"/>
</dbReference>
<dbReference type="PANTHER" id="PTHR36933:SF1">
    <property type="entry name" value="SLL0788 PROTEIN"/>
    <property type="match status" value="1"/>
</dbReference>
<evidence type="ECO:0000259" key="2">
    <source>
        <dbReference type="Pfam" id="PF03713"/>
    </source>
</evidence>
<dbReference type="Pfam" id="PF03713">
    <property type="entry name" value="DUF305"/>
    <property type="match status" value="1"/>
</dbReference>
<name>A0A380TGY3_9ZZZZ</name>
<organism evidence="3">
    <name type="scientific">metagenome</name>
    <dbReference type="NCBI Taxonomy" id="256318"/>
    <lineage>
        <taxon>unclassified sequences</taxon>
        <taxon>metagenomes</taxon>
    </lineage>
</organism>
<feature type="region of interest" description="Disordered" evidence="1">
    <location>
        <begin position="26"/>
        <end position="68"/>
    </location>
</feature>
<evidence type="ECO:0000256" key="1">
    <source>
        <dbReference type="SAM" id="MobiDB-lite"/>
    </source>
</evidence>
<proteinExistence type="predicted"/>
<feature type="domain" description="DUF305" evidence="2">
    <location>
        <begin position="123"/>
        <end position="181"/>
    </location>
</feature>
<dbReference type="InterPro" id="IPR005183">
    <property type="entry name" value="DUF305_CopM-like"/>
</dbReference>
<sequence>MHIDRILRASAFVAILAASPAIAQEVGSQEHHPGAAAETIAPPTPKPTPATPGSGPGMGQGGMMMPGADGNRGMAMMGECMGMMRSMMQGMAQGETGTAPPDDPVAGAFAAINRRMHRDMVVPAGAKPDVAFAQAMIAHHQGAIDMARVIIGFGSGPEIRTLAQEVITAQQGEITFLQQWLARQP</sequence>
<feature type="compositionally biased region" description="Gly residues" evidence="1">
    <location>
        <begin position="54"/>
        <end position="64"/>
    </location>
</feature>
<reference evidence="3" key="1">
    <citation type="submission" date="2018-07" db="EMBL/GenBank/DDBJ databases">
        <authorList>
            <person name="Quirk P.G."/>
            <person name="Krulwich T.A."/>
        </authorList>
    </citation>
    <scope>NUCLEOTIDE SEQUENCE</scope>
</reference>
<dbReference type="PANTHER" id="PTHR36933">
    <property type="entry name" value="SLL0788 PROTEIN"/>
    <property type="match status" value="1"/>
</dbReference>